<organism evidence="2 3">
    <name type="scientific">Tsukamurella paurometabola (strain ATCC 8368 / DSM 20162 / CCUG 35730 / CIP 100753 / JCM 10117 / KCTC 9821 / NBRC 16120 / NCIMB 702349 / NCTC 13040)</name>
    <name type="common">Corynebacterium paurometabolum</name>
    <dbReference type="NCBI Taxonomy" id="521096"/>
    <lineage>
        <taxon>Bacteria</taxon>
        <taxon>Bacillati</taxon>
        <taxon>Actinomycetota</taxon>
        <taxon>Actinomycetes</taxon>
        <taxon>Mycobacteriales</taxon>
        <taxon>Tsukamurellaceae</taxon>
        <taxon>Tsukamurella</taxon>
    </lineage>
</organism>
<evidence type="ECO:0000313" key="2">
    <source>
        <dbReference type="EMBL" id="ADG79438.1"/>
    </source>
</evidence>
<keyword evidence="3" id="KW-1185">Reference proteome</keyword>
<dbReference type="Pfam" id="PF12028">
    <property type="entry name" value="DUF3515"/>
    <property type="match status" value="1"/>
</dbReference>
<dbReference type="STRING" id="521096.Tpau_2840"/>
<keyword evidence="1" id="KW-0472">Membrane</keyword>
<protein>
    <recommendedName>
        <fullName evidence="4">DUF3515 domain-containing protein</fullName>
    </recommendedName>
</protein>
<keyword evidence="1" id="KW-1133">Transmembrane helix</keyword>
<sequence>MDDTDETKAPAPRPRRSPALLATVVTLPVAVVVCFAVFLVLAQQKQDELRASAEAGHVKSVTAPTAGDPTCTKLLAAIPAELGSFRRDDSSDPTGFARWTSDKQGAVEVRCGTERPADLTNTSKLQVVNGVQWLQSTPAGAPAPDGGAYWAAVDHRPYVVLWVPDGAGTAAIQAVSDAIRENLQAASLDLGN</sequence>
<reference evidence="2 3" key="2">
    <citation type="journal article" date="2011" name="Stand. Genomic Sci.">
        <title>Complete genome sequence of Tsukamurella paurometabola type strain (no. 33).</title>
        <authorList>
            <person name="Munk A.C."/>
            <person name="Lapidus A."/>
            <person name="Lucas S."/>
            <person name="Nolan M."/>
            <person name="Tice H."/>
            <person name="Cheng J.F."/>
            <person name="Del Rio T.G."/>
            <person name="Goodwin L."/>
            <person name="Pitluck S."/>
            <person name="Liolios K."/>
            <person name="Huntemann M."/>
            <person name="Ivanova N."/>
            <person name="Mavromatis K."/>
            <person name="Mikhailova N."/>
            <person name="Pati A."/>
            <person name="Chen A."/>
            <person name="Palaniappan K."/>
            <person name="Tapia R."/>
            <person name="Han C."/>
            <person name="Land M."/>
            <person name="Hauser L."/>
            <person name="Chang Y.J."/>
            <person name="Jeffries C.D."/>
            <person name="Brettin T."/>
            <person name="Yasawong M."/>
            <person name="Brambilla E.M."/>
            <person name="Rohde M."/>
            <person name="Sikorski J."/>
            <person name="Goker M."/>
            <person name="Detter J.C."/>
            <person name="Woyke T."/>
            <person name="Bristow J."/>
            <person name="Eisen J.A."/>
            <person name="Markowitz V."/>
            <person name="Hugenholtz P."/>
            <person name="Kyrpides N.C."/>
            <person name="Klenk H.P."/>
        </authorList>
    </citation>
    <scope>NUCLEOTIDE SEQUENCE [LARGE SCALE GENOMIC DNA]</scope>
    <source>
        <strain evidence="3">ATCC 8368 / DSM 20162 / CCUG 35730 / CIP 100753 / JCM 10117 / KCTC 9821 / NBRC 16120 / NCIMB 702349 / NCTC 13040</strain>
    </source>
</reference>
<keyword evidence="1" id="KW-0812">Transmembrane</keyword>
<evidence type="ECO:0008006" key="4">
    <source>
        <dbReference type="Google" id="ProtNLM"/>
    </source>
</evidence>
<evidence type="ECO:0000256" key="1">
    <source>
        <dbReference type="SAM" id="Phobius"/>
    </source>
</evidence>
<dbReference type="KEGG" id="tpr:Tpau_2840"/>
<dbReference type="EMBL" id="CP001966">
    <property type="protein sequence ID" value="ADG79438.1"/>
    <property type="molecule type" value="Genomic_DNA"/>
</dbReference>
<gene>
    <name evidence="2" type="ordered locus">Tpau_2840</name>
</gene>
<proteinExistence type="predicted"/>
<dbReference type="Proteomes" id="UP000001213">
    <property type="component" value="Chromosome"/>
</dbReference>
<dbReference type="RefSeq" id="WP_013127452.1">
    <property type="nucleotide sequence ID" value="NC_014158.1"/>
</dbReference>
<name>D5UTF3_TSUPD</name>
<dbReference type="InterPro" id="IPR021903">
    <property type="entry name" value="DUF3515"/>
</dbReference>
<evidence type="ECO:0000313" key="3">
    <source>
        <dbReference type="Proteomes" id="UP000001213"/>
    </source>
</evidence>
<dbReference type="eggNOG" id="ENOG5033FNE">
    <property type="taxonomic scope" value="Bacteria"/>
</dbReference>
<dbReference type="AlphaFoldDB" id="D5UTF3"/>
<reference evidence="3" key="1">
    <citation type="submission" date="2010-03" db="EMBL/GenBank/DDBJ databases">
        <title>The complete chromosome of Tsukamurella paurometabola DSM 20162.</title>
        <authorList>
            <consortium name="US DOE Joint Genome Institute (JGI-PGF)"/>
            <person name="Lucas S."/>
            <person name="Copeland A."/>
            <person name="Lapidus A."/>
            <person name="Glavina del Rio T."/>
            <person name="Dalin E."/>
            <person name="Tice H."/>
            <person name="Bruce D."/>
            <person name="Goodwin L."/>
            <person name="Pitluck S."/>
            <person name="Kyrpides N."/>
            <person name="Mavromatis K."/>
            <person name="Ivanova N."/>
            <person name="Mikhailova N."/>
            <person name="Munk A.C."/>
            <person name="Brettin T."/>
            <person name="Detter J.C."/>
            <person name="Tapia R."/>
            <person name="Han C."/>
            <person name="Larimer F."/>
            <person name="Land M."/>
            <person name="Hauser L."/>
            <person name="Markowitz V."/>
            <person name="Cheng J.-F."/>
            <person name="Hugenholtz P."/>
            <person name="Woyke T."/>
            <person name="Wu D."/>
            <person name="Jando M."/>
            <person name="Brambilla E."/>
            <person name="Klenk H.-P."/>
            <person name="Eisen J.A."/>
        </authorList>
    </citation>
    <scope>NUCLEOTIDE SEQUENCE [LARGE SCALE GENOMIC DNA]</scope>
    <source>
        <strain evidence="3">ATCC 8368 / DSM 20162 / CCUG 35730 / CIP 100753 / JCM 10117 / KCTC 9821 / NBRC 16120 / NCIMB 702349 / NCTC 13040</strain>
    </source>
</reference>
<dbReference type="HOGENOM" id="CLU_057312_1_0_11"/>
<feature type="transmembrane region" description="Helical" evidence="1">
    <location>
        <begin position="20"/>
        <end position="42"/>
    </location>
</feature>
<accession>D5UTF3</accession>